<keyword evidence="7" id="KW-0378">Hydrolase</keyword>
<dbReference type="PRINTS" id="PR00725">
    <property type="entry name" value="DADACBPTASE1"/>
</dbReference>
<keyword evidence="10" id="KW-0961">Cell wall biogenesis/degradation</keyword>
<organism evidence="17 18">
    <name type="scientific">Anaerospora hongkongensis</name>
    <dbReference type="NCBI Taxonomy" id="244830"/>
    <lineage>
        <taxon>Bacteria</taxon>
        <taxon>Bacillati</taxon>
        <taxon>Bacillota</taxon>
        <taxon>Negativicutes</taxon>
        <taxon>Selenomonadales</taxon>
        <taxon>Sporomusaceae</taxon>
        <taxon>Anaerospora</taxon>
    </lineage>
</organism>
<evidence type="ECO:0000256" key="13">
    <source>
        <dbReference type="PIRSR" id="PIRSR618044-2"/>
    </source>
</evidence>
<keyword evidence="4 17" id="KW-0121">Carboxypeptidase</keyword>
<dbReference type="AlphaFoldDB" id="A0A4R1QC76"/>
<dbReference type="SUPFAM" id="SSF56601">
    <property type="entry name" value="beta-lactamase/transpeptidase-like"/>
    <property type="match status" value="1"/>
</dbReference>
<keyword evidence="5" id="KW-0645">Protease</keyword>
<dbReference type="GO" id="GO:0006508">
    <property type="term" value="P:proteolysis"/>
    <property type="evidence" value="ECO:0007669"/>
    <property type="project" value="UniProtKB-KW"/>
</dbReference>
<evidence type="ECO:0000256" key="12">
    <source>
        <dbReference type="PIRSR" id="PIRSR618044-1"/>
    </source>
</evidence>
<accession>A0A4R1QC76</accession>
<comment type="similarity">
    <text evidence="2 14">Belongs to the peptidase S11 family.</text>
</comment>
<evidence type="ECO:0000256" key="11">
    <source>
        <dbReference type="ARBA" id="ARBA00034000"/>
    </source>
</evidence>
<dbReference type="SMART" id="SM00936">
    <property type="entry name" value="PBP5_C"/>
    <property type="match status" value="1"/>
</dbReference>
<dbReference type="PANTHER" id="PTHR21581:SF33">
    <property type="entry name" value="D-ALANYL-D-ALANINE CARBOXYPEPTIDASE DACB"/>
    <property type="match status" value="1"/>
</dbReference>
<dbReference type="OrthoDB" id="9791132at2"/>
<evidence type="ECO:0000256" key="15">
    <source>
        <dbReference type="SAM" id="SignalP"/>
    </source>
</evidence>
<dbReference type="Proteomes" id="UP000295063">
    <property type="component" value="Unassembled WGS sequence"/>
</dbReference>
<evidence type="ECO:0000256" key="5">
    <source>
        <dbReference type="ARBA" id="ARBA00022670"/>
    </source>
</evidence>
<dbReference type="GO" id="GO:0009002">
    <property type="term" value="F:serine-type D-Ala-D-Ala carboxypeptidase activity"/>
    <property type="evidence" value="ECO:0007669"/>
    <property type="project" value="UniProtKB-EC"/>
</dbReference>
<gene>
    <name evidence="17" type="ORF">EV210_101262</name>
</gene>
<feature type="domain" description="Peptidase S11 D-Ala-D-Ala carboxypeptidase A C-terminal" evidence="16">
    <location>
        <begin position="270"/>
        <end position="360"/>
    </location>
</feature>
<dbReference type="Pfam" id="PF07943">
    <property type="entry name" value="PBP5_C"/>
    <property type="match status" value="1"/>
</dbReference>
<reference evidence="17 18" key="1">
    <citation type="submission" date="2019-03" db="EMBL/GenBank/DDBJ databases">
        <title>Genomic Encyclopedia of Type Strains, Phase IV (KMG-IV): sequencing the most valuable type-strain genomes for metagenomic binning, comparative biology and taxonomic classification.</title>
        <authorList>
            <person name="Goeker M."/>
        </authorList>
    </citation>
    <scope>NUCLEOTIDE SEQUENCE [LARGE SCALE GENOMIC DNA]</scope>
    <source>
        <strain evidence="17 18">DSM 15969</strain>
    </source>
</reference>
<dbReference type="RefSeq" id="WP_132074354.1">
    <property type="nucleotide sequence ID" value="NZ_DAMAKO010000002.1"/>
</dbReference>
<comment type="caution">
    <text evidence="17">The sequence shown here is derived from an EMBL/GenBank/DDBJ whole genome shotgun (WGS) entry which is preliminary data.</text>
</comment>
<keyword evidence="8" id="KW-0133">Cell shape</keyword>
<dbReference type="InterPro" id="IPR018044">
    <property type="entry name" value="Peptidase_S11"/>
</dbReference>
<evidence type="ECO:0000256" key="1">
    <source>
        <dbReference type="ARBA" id="ARBA00004752"/>
    </source>
</evidence>
<comment type="catalytic activity">
    <reaction evidence="11">
        <text>Preferential cleavage: (Ac)2-L-Lys-D-Ala-|-D-Ala. Also transpeptidation of peptidyl-alanyl moieties that are N-acyl substituents of D-alanine.</text>
        <dbReference type="EC" id="3.4.16.4"/>
    </reaction>
</comment>
<feature type="chain" id="PRO_5020219319" description="serine-type D-Ala-D-Ala carboxypeptidase" evidence="15">
    <location>
        <begin position="26"/>
        <end position="383"/>
    </location>
</feature>
<evidence type="ECO:0000313" key="18">
    <source>
        <dbReference type="Proteomes" id="UP000295063"/>
    </source>
</evidence>
<dbReference type="PANTHER" id="PTHR21581">
    <property type="entry name" value="D-ALANYL-D-ALANINE CARBOXYPEPTIDASE"/>
    <property type="match status" value="1"/>
</dbReference>
<dbReference type="InterPro" id="IPR012338">
    <property type="entry name" value="Beta-lactam/transpept-like"/>
</dbReference>
<sequence length="383" mass="41644">MLHKICRFVTLCLSINLISPAFAQAAPGLPDLTAKTAIVIEASTGKVLYEKQADERRYPASTTKIMTLITALEHGNIEDVVTTSATAASTEGSSLWLAPGEKLKMLDMLYGIMLISGNDATVAVAEHISGSVGNFAKLMTEKAHAIGAVNSNFVNTSGLPDPNHYSTARDLARITAYGYKNPLFSQIVGTRHKVIPWPGKDHDRDLYNENRILTLVDGGNGVKTGYTEAAGRCLVSGAKRDNVQIIAVVLDSDHMWDDSIALLEYGLKQIKTVPMFNKGDVLKTVQVANGKSQGVQLLINEDVSIPVSDNDREEFKTIIDAPAKVEAPVAPGQKIGKVRILYKDKEYASVDLVSANPVEKKSLFGFLWGSVWSFFTFVIRNFA</sequence>
<feature type="binding site" evidence="13">
    <location>
        <position position="223"/>
    </location>
    <ligand>
        <name>substrate</name>
    </ligand>
</feature>
<evidence type="ECO:0000256" key="9">
    <source>
        <dbReference type="ARBA" id="ARBA00022984"/>
    </source>
</evidence>
<feature type="active site" evidence="12">
    <location>
        <position position="116"/>
    </location>
</feature>
<proteinExistence type="inferred from homology"/>
<name>A0A4R1QC76_9FIRM</name>
<evidence type="ECO:0000256" key="6">
    <source>
        <dbReference type="ARBA" id="ARBA00022729"/>
    </source>
</evidence>
<dbReference type="EC" id="3.4.16.4" evidence="3"/>
<dbReference type="Gene3D" id="3.40.710.10">
    <property type="entry name" value="DD-peptidase/beta-lactamase superfamily"/>
    <property type="match status" value="1"/>
</dbReference>
<dbReference type="UniPathway" id="UPA00219"/>
<evidence type="ECO:0000259" key="16">
    <source>
        <dbReference type="SMART" id="SM00936"/>
    </source>
</evidence>
<evidence type="ECO:0000256" key="2">
    <source>
        <dbReference type="ARBA" id="ARBA00007164"/>
    </source>
</evidence>
<keyword evidence="18" id="KW-1185">Reference proteome</keyword>
<evidence type="ECO:0000256" key="3">
    <source>
        <dbReference type="ARBA" id="ARBA00012448"/>
    </source>
</evidence>
<dbReference type="InterPro" id="IPR001967">
    <property type="entry name" value="Peptidase_S11_N"/>
</dbReference>
<dbReference type="Gene3D" id="2.60.410.10">
    <property type="entry name" value="D-Ala-D-Ala carboxypeptidase, C-terminal domain"/>
    <property type="match status" value="1"/>
</dbReference>
<feature type="active site" description="Acyl-ester intermediate" evidence="12">
    <location>
        <position position="61"/>
    </location>
</feature>
<evidence type="ECO:0000256" key="8">
    <source>
        <dbReference type="ARBA" id="ARBA00022960"/>
    </source>
</evidence>
<dbReference type="InterPro" id="IPR012907">
    <property type="entry name" value="Peptidase_S11_C"/>
</dbReference>
<dbReference type="EMBL" id="SLUI01000001">
    <property type="protein sequence ID" value="TCL40061.1"/>
    <property type="molecule type" value="Genomic_DNA"/>
</dbReference>
<feature type="active site" description="Acyl-ester intermediate" evidence="12">
    <location>
        <position position="64"/>
    </location>
</feature>
<dbReference type="GO" id="GO:0009252">
    <property type="term" value="P:peptidoglycan biosynthetic process"/>
    <property type="evidence" value="ECO:0007669"/>
    <property type="project" value="UniProtKB-UniPathway"/>
</dbReference>
<evidence type="ECO:0000256" key="14">
    <source>
        <dbReference type="RuleBase" id="RU004016"/>
    </source>
</evidence>
<dbReference type="GO" id="GO:0071555">
    <property type="term" value="P:cell wall organization"/>
    <property type="evidence" value="ECO:0007669"/>
    <property type="project" value="UniProtKB-KW"/>
</dbReference>
<keyword evidence="6 15" id="KW-0732">Signal</keyword>
<comment type="pathway">
    <text evidence="1">Cell wall biogenesis; peptidoglycan biosynthesis.</text>
</comment>
<evidence type="ECO:0000313" key="17">
    <source>
        <dbReference type="EMBL" id="TCL40061.1"/>
    </source>
</evidence>
<dbReference type="GO" id="GO:0008360">
    <property type="term" value="P:regulation of cell shape"/>
    <property type="evidence" value="ECO:0007669"/>
    <property type="project" value="UniProtKB-KW"/>
</dbReference>
<evidence type="ECO:0000256" key="7">
    <source>
        <dbReference type="ARBA" id="ARBA00022801"/>
    </source>
</evidence>
<evidence type="ECO:0000256" key="10">
    <source>
        <dbReference type="ARBA" id="ARBA00023316"/>
    </source>
</evidence>
<dbReference type="Pfam" id="PF00768">
    <property type="entry name" value="Peptidase_S11"/>
    <property type="match status" value="1"/>
</dbReference>
<feature type="signal peptide" evidence="15">
    <location>
        <begin position="1"/>
        <end position="25"/>
    </location>
</feature>
<dbReference type="InterPro" id="IPR037167">
    <property type="entry name" value="Peptidase_S11_C_sf"/>
</dbReference>
<keyword evidence="9" id="KW-0573">Peptidoglycan synthesis</keyword>
<protein>
    <recommendedName>
        <fullName evidence="3">serine-type D-Ala-D-Ala carboxypeptidase</fullName>
        <ecNumber evidence="3">3.4.16.4</ecNumber>
    </recommendedName>
</protein>
<evidence type="ECO:0000256" key="4">
    <source>
        <dbReference type="ARBA" id="ARBA00022645"/>
    </source>
</evidence>